<feature type="transmembrane region" description="Helical" evidence="8">
    <location>
        <begin position="186"/>
        <end position="206"/>
    </location>
</feature>
<comment type="caution">
    <text evidence="9">The sequence shown here is derived from an EMBL/GenBank/DDBJ whole genome shotgun (WGS) entry which is preliminary data.</text>
</comment>
<feature type="transmembrane region" description="Helical" evidence="8">
    <location>
        <begin position="447"/>
        <end position="470"/>
    </location>
</feature>
<keyword evidence="3 8" id="KW-0812">Transmembrane</keyword>
<accession>A0A9P5Y121</accession>
<feature type="transmembrane region" description="Helical" evidence="8">
    <location>
        <begin position="90"/>
        <end position="109"/>
    </location>
</feature>
<proteinExistence type="inferred from homology"/>
<comment type="subcellular location">
    <subcellularLocation>
        <location evidence="1">Membrane</location>
        <topology evidence="1">Multi-pass membrane protein</topology>
    </subcellularLocation>
</comment>
<evidence type="ECO:0000256" key="6">
    <source>
        <dbReference type="ARBA" id="ARBA00037968"/>
    </source>
</evidence>
<feature type="transmembrane region" description="Helical" evidence="8">
    <location>
        <begin position="380"/>
        <end position="398"/>
    </location>
</feature>
<dbReference type="InterPro" id="IPR011701">
    <property type="entry name" value="MFS"/>
</dbReference>
<keyword evidence="10" id="KW-1185">Reference proteome</keyword>
<reference evidence="9" key="1">
    <citation type="submission" date="2020-11" db="EMBL/GenBank/DDBJ databases">
        <authorList>
            <consortium name="DOE Joint Genome Institute"/>
            <person name="Ahrendt S."/>
            <person name="Riley R."/>
            <person name="Andreopoulos W."/>
            <person name="Labutti K."/>
            <person name="Pangilinan J."/>
            <person name="Ruiz-Duenas F.J."/>
            <person name="Barrasa J.M."/>
            <person name="Sanchez-Garcia M."/>
            <person name="Camarero S."/>
            <person name="Miyauchi S."/>
            <person name="Serrano A."/>
            <person name="Linde D."/>
            <person name="Babiker R."/>
            <person name="Drula E."/>
            <person name="Ayuso-Fernandez I."/>
            <person name="Pacheco R."/>
            <person name="Padilla G."/>
            <person name="Ferreira P."/>
            <person name="Barriuso J."/>
            <person name="Kellner H."/>
            <person name="Castanera R."/>
            <person name="Alfaro M."/>
            <person name="Ramirez L."/>
            <person name="Pisabarro A.G."/>
            <person name="Kuo A."/>
            <person name="Tritt A."/>
            <person name="Lipzen A."/>
            <person name="He G."/>
            <person name="Yan M."/>
            <person name="Ng V."/>
            <person name="Cullen D."/>
            <person name="Martin F."/>
            <person name="Rosso M.-N."/>
            <person name="Henrissat B."/>
            <person name="Hibbett D."/>
            <person name="Martinez A.T."/>
            <person name="Grigoriev I.V."/>
        </authorList>
    </citation>
    <scope>NUCLEOTIDE SEQUENCE</scope>
    <source>
        <strain evidence="9">CBS 247.69</strain>
    </source>
</reference>
<dbReference type="OrthoDB" id="6730379at2759"/>
<evidence type="ECO:0000256" key="8">
    <source>
        <dbReference type="SAM" id="Phobius"/>
    </source>
</evidence>
<dbReference type="Gene3D" id="1.20.1250.20">
    <property type="entry name" value="MFS general substrate transporter like domains"/>
    <property type="match status" value="2"/>
</dbReference>
<protein>
    <submittedName>
        <fullName evidence="9">Allantoate permease</fullName>
    </submittedName>
</protein>
<evidence type="ECO:0000256" key="3">
    <source>
        <dbReference type="ARBA" id="ARBA00022692"/>
    </source>
</evidence>
<dbReference type="AlphaFoldDB" id="A0A9P5Y121"/>
<feature type="region of interest" description="Disordered" evidence="7">
    <location>
        <begin position="1"/>
        <end position="22"/>
    </location>
</feature>
<keyword evidence="5 8" id="KW-0472">Membrane</keyword>
<dbReference type="GO" id="GO:0016020">
    <property type="term" value="C:membrane"/>
    <property type="evidence" value="ECO:0007669"/>
    <property type="project" value="UniProtKB-SubCell"/>
</dbReference>
<dbReference type="Proteomes" id="UP000807353">
    <property type="component" value="Unassembled WGS sequence"/>
</dbReference>
<keyword evidence="2" id="KW-0813">Transport</keyword>
<sequence length="543" mass="60294">MEKTVPIAKSDHDDAKQESEQLDEKKYINKGNADGTDTYDLITEEDNSRVLRKIDICLMPIMTLIYFLQFMDKQTLAFSSVFGIARDTHLVGNQYSILGSIVYIAQLTLQPLSSYLLVTFRLSIFVPFIVTCWGITLASMAAASNFKGLLIARFFLGGLETSITASFILIGQIWYRRQEQGFRLAIWYSNNGWGNVLGSLIMYGLGHIKSHILHSYQLVFLSLGLLTFLVGVFSFFVFPDNPTNSPFLSEEEKTIAIERLRANQQGLETKVFKVAQAVEMITDPKSWCWTILLFLVAVPAGGITSFGPMILQGFGYDSYTVMLLNIPFGALQVISIFTAFWAAHSFRLKSVVLLTVLVPCIVGSGMLYKLDRSPQNHGALLIAYYILAAYSANMPIIMNWQSSNVAGHTKKATGSTTAFMMMGSISGNIVGPLLFSPGEGPEFRKGLTTLLACFSTATVVVCMTVTYLSYLNKRNERRRVVAGKQAKLVDYSMLTAEEARLARAKERTSGSGLQIIGEKAFDDLTDLQNDEFIVGHSHTFYIS</sequence>
<evidence type="ECO:0000256" key="1">
    <source>
        <dbReference type="ARBA" id="ARBA00004141"/>
    </source>
</evidence>
<dbReference type="Pfam" id="PF07690">
    <property type="entry name" value="MFS_1"/>
    <property type="match status" value="1"/>
</dbReference>
<dbReference type="SUPFAM" id="SSF103473">
    <property type="entry name" value="MFS general substrate transporter"/>
    <property type="match status" value="1"/>
</dbReference>
<dbReference type="FunFam" id="1.20.1250.20:FF:000064">
    <property type="entry name" value="MFS allantoate transporter"/>
    <property type="match status" value="1"/>
</dbReference>
<evidence type="ECO:0000256" key="7">
    <source>
        <dbReference type="SAM" id="MobiDB-lite"/>
    </source>
</evidence>
<name>A0A9P5Y121_9AGAR</name>
<dbReference type="PANTHER" id="PTHR43791:SF59">
    <property type="entry name" value="TRANSPORTER, PUTATIVE (AFU_ORTHOLOGUE AFUA_1G06550)-RELATED"/>
    <property type="match status" value="1"/>
</dbReference>
<feature type="transmembrane region" description="Helical" evidence="8">
    <location>
        <begin position="50"/>
        <end position="69"/>
    </location>
</feature>
<feature type="transmembrane region" description="Helical" evidence="8">
    <location>
        <begin position="115"/>
        <end position="138"/>
    </location>
</feature>
<dbReference type="InterPro" id="IPR036259">
    <property type="entry name" value="MFS_trans_sf"/>
</dbReference>
<evidence type="ECO:0000313" key="9">
    <source>
        <dbReference type="EMBL" id="KAF9460349.1"/>
    </source>
</evidence>
<keyword evidence="4 8" id="KW-1133">Transmembrane helix</keyword>
<gene>
    <name evidence="9" type="ORF">BDZ94DRAFT_1169948</name>
</gene>
<evidence type="ECO:0000256" key="5">
    <source>
        <dbReference type="ARBA" id="ARBA00023136"/>
    </source>
</evidence>
<feature type="transmembrane region" description="Helical" evidence="8">
    <location>
        <begin position="350"/>
        <end position="368"/>
    </location>
</feature>
<feature type="transmembrane region" description="Helical" evidence="8">
    <location>
        <begin position="323"/>
        <end position="344"/>
    </location>
</feature>
<feature type="transmembrane region" description="Helical" evidence="8">
    <location>
        <begin position="289"/>
        <end position="311"/>
    </location>
</feature>
<evidence type="ECO:0000313" key="10">
    <source>
        <dbReference type="Proteomes" id="UP000807353"/>
    </source>
</evidence>
<comment type="similarity">
    <text evidence="6">Belongs to the major facilitator superfamily. Allantoate permease family.</text>
</comment>
<feature type="transmembrane region" description="Helical" evidence="8">
    <location>
        <begin position="150"/>
        <end position="174"/>
    </location>
</feature>
<dbReference type="EMBL" id="MU150300">
    <property type="protein sequence ID" value="KAF9460349.1"/>
    <property type="molecule type" value="Genomic_DNA"/>
</dbReference>
<dbReference type="GO" id="GO:0022857">
    <property type="term" value="F:transmembrane transporter activity"/>
    <property type="evidence" value="ECO:0007669"/>
    <property type="project" value="InterPro"/>
</dbReference>
<organism evidence="9 10">
    <name type="scientific">Collybia nuda</name>
    <dbReference type="NCBI Taxonomy" id="64659"/>
    <lineage>
        <taxon>Eukaryota</taxon>
        <taxon>Fungi</taxon>
        <taxon>Dikarya</taxon>
        <taxon>Basidiomycota</taxon>
        <taxon>Agaricomycotina</taxon>
        <taxon>Agaricomycetes</taxon>
        <taxon>Agaricomycetidae</taxon>
        <taxon>Agaricales</taxon>
        <taxon>Tricholomatineae</taxon>
        <taxon>Clitocybaceae</taxon>
        <taxon>Collybia</taxon>
    </lineage>
</organism>
<evidence type="ECO:0000256" key="4">
    <source>
        <dbReference type="ARBA" id="ARBA00022989"/>
    </source>
</evidence>
<feature type="transmembrane region" description="Helical" evidence="8">
    <location>
        <begin position="218"/>
        <end position="238"/>
    </location>
</feature>
<evidence type="ECO:0000256" key="2">
    <source>
        <dbReference type="ARBA" id="ARBA00022448"/>
    </source>
</evidence>
<feature type="transmembrane region" description="Helical" evidence="8">
    <location>
        <begin position="418"/>
        <end position="435"/>
    </location>
</feature>
<dbReference type="PANTHER" id="PTHR43791">
    <property type="entry name" value="PERMEASE-RELATED"/>
    <property type="match status" value="1"/>
</dbReference>